<evidence type="ECO:0000256" key="2">
    <source>
        <dbReference type="RuleBase" id="RU000461"/>
    </source>
</evidence>
<dbReference type="Pfam" id="PF00067">
    <property type="entry name" value="p450"/>
    <property type="match status" value="1"/>
</dbReference>
<keyword evidence="4" id="KW-1185">Reference proteome</keyword>
<proteinExistence type="inferred from homology"/>
<dbReference type="SUPFAM" id="SSF48264">
    <property type="entry name" value="Cytochrome P450"/>
    <property type="match status" value="1"/>
</dbReference>
<evidence type="ECO:0000313" key="4">
    <source>
        <dbReference type="Proteomes" id="UP001404104"/>
    </source>
</evidence>
<dbReference type="PANTHER" id="PTHR46696:SF1">
    <property type="entry name" value="CYTOCHROME P450 YJIB-RELATED"/>
    <property type="match status" value="1"/>
</dbReference>
<dbReference type="InterPro" id="IPR036396">
    <property type="entry name" value="Cyt_P450_sf"/>
</dbReference>
<evidence type="ECO:0000256" key="1">
    <source>
        <dbReference type="ARBA" id="ARBA00010617"/>
    </source>
</evidence>
<gene>
    <name evidence="3" type="ORF">ABC969_01085</name>
</gene>
<keyword evidence="2" id="KW-0479">Metal-binding</keyword>
<dbReference type="InterPro" id="IPR017972">
    <property type="entry name" value="Cyt_P450_CS"/>
</dbReference>
<dbReference type="Gene3D" id="1.10.630.10">
    <property type="entry name" value="Cytochrome P450"/>
    <property type="match status" value="1"/>
</dbReference>
<dbReference type="InterPro" id="IPR002397">
    <property type="entry name" value="Cyt_P450_B"/>
</dbReference>
<dbReference type="RefSeq" id="WP_345862387.1">
    <property type="nucleotide sequence ID" value="NZ_JBDIMF010000001.1"/>
</dbReference>
<dbReference type="PROSITE" id="PS00086">
    <property type="entry name" value="CYTOCHROME_P450"/>
    <property type="match status" value="1"/>
</dbReference>
<dbReference type="EMBL" id="JBDIMF010000001">
    <property type="protein sequence ID" value="MEN2785012.1"/>
    <property type="molecule type" value="Genomic_DNA"/>
</dbReference>
<comment type="caution">
    <text evidence="3">The sequence shown here is derived from an EMBL/GenBank/DDBJ whole genome shotgun (WGS) entry which is preliminary data.</text>
</comment>
<keyword evidence="2" id="KW-0349">Heme</keyword>
<dbReference type="PRINTS" id="PR00385">
    <property type="entry name" value="P450"/>
</dbReference>
<organism evidence="3 4">
    <name type="scientific">Sphingomonas qilianensis</name>
    <dbReference type="NCBI Taxonomy" id="1736690"/>
    <lineage>
        <taxon>Bacteria</taxon>
        <taxon>Pseudomonadati</taxon>
        <taxon>Pseudomonadota</taxon>
        <taxon>Alphaproteobacteria</taxon>
        <taxon>Sphingomonadales</taxon>
        <taxon>Sphingomonadaceae</taxon>
        <taxon>Sphingomonas</taxon>
    </lineage>
</organism>
<name>A0ABU9XN70_9SPHN</name>
<dbReference type="PANTHER" id="PTHR46696">
    <property type="entry name" value="P450, PUTATIVE (EUROFUNG)-RELATED"/>
    <property type="match status" value="1"/>
</dbReference>
<dbReference type="InterPro" id="IPR001128">
    <property type="entry name" value="Cyt_P450"/>
</dbReference>
<protein>
    <submittedName>
        <fullName evidence="3">Cytochrome P450</fullName>
    </submittedName>
</protein>
<dbReference type="PRINTS" id="PR00359">
    <property type="entry name" value="BP450"/>
</dbReference>
<reference evidence="3 4" key="1">
    <citation type="submission" date="2024-05" db="EMBL/GenBank/DDBJ databases">
        <authorList>
            <person name="Liu Q."/>
            <person name="Xin Y.-H."/>
        </authorList>
    </citation>
    <scope>NUCLEOTIDE SEQUENCE [LARGE SCALE GENOMIC DNA]</scope>
    <source>
        <strain evidence="3 4">CGMCC 1.15349</strain>
    </source>
</reference>
<dbReference type="Proteomes" id="UP001404104">
    <property type="component" value="Unassembled WGS sequence"/>
</dbReference>
<keyword evidence="2" id="KW-0503">Monooxygenase</keyword>
<sequence length="426" mass="47688">MTNAAINQVVDYRADLKPRPHLAEVDIFDVAEVELDAHPHNYIARMRERSDVWRRTVSAVNREIGVYTLFSHDKCTQLLTHPEVCQFYTQLLMWRGVPVGPLQNLFVNGMPTVDGTVHRRRRKPLAGTFTMPVIKRLQPDIRRFVRDHLTPYLARGEMNVATEFAKTMPPRLLCSIIGIPEEDVDYFVGLARQAAVGLTLFPLEQMGDIDAAAAALMGYVERLLDRQRTHGQSDFLRQYLQSASAVDPELTPAETYVQLIDLMLASAETTRMTITNAISLLLADRRQWDLLSQDALFIGGAVNETLRYEPSVGTCPRFTLADIELGDERIPANSIVSASLLGALRDPALFADPQVFNITRTDFQRKHLVFGGGAHRCLGESLAWIEVFETLSAFAELTPNIRLRDGPATCTGLSGIRQVSDCHVIF</sequence>
<evidence type="ECO:0000313" key="3">
    <source>
        <dbReference type="EMBL" id="MEN2785012.1"/>
    </source>
</evidence>
<accession>A0ABU9XN70</accession>
<comment type="similarity">
    <text evidence="1 2">Belongs to the cytochrome P450 family.</text>
</comment>
<keyword evidence="2" id="KW-0408">Iron</keyword>
<keyword evidence="2" id="KW-0560">Oxidoreductase</keyword>